<proteinExistence type="predicted"/>
<evidence type="ECO:0000313" key="2">
    <source>
        <dbReference type="Proteomes" id="UP001732700"/>
    </source>
</evidence>
<evidence type="ECO:0000313" key="1">
    <source>
        <dbReference type="EnsemblPlants" id="AVESA.00010b.r2.4AG0616130.1.CDS"/>
    </source>
</evidence>
<accession>A0ACD5WD30</accession>
<dbReference type="EnsemblPlants" id="AVESA.00010b.r2.4AG0616130.1">
    <property type="protein sequence ID" value="AVESA.00010b.r2.4AG0616130.1.CDS"/>
    <property type="gene ID" value="AVESA.00010b.r2.4AG0616130"/>
</dbReference>
<sequence length="134" mass="14390">MGRGRNPAPLLVFLAVVLAALPHLAESSGGRHHHHGHGHGQHSHLQSRGHGGGEGDEQQHAPAARRQWPCCDNCGACTKSIPPQCQCMDAVRGGCHPACRDCVKSALSVHPPVYQCMDRVPNFCQRRCNAVAAR</sequence>
<dbReference type="Proteomes" id="UP001732700">
    <property type="component" value="Chromosome 4A"/>
</dbReference>
<reference evidence="1" key="1">
    <citation type="submission" date="2021-05" db="EMBL/GenBank/DDBJ databases">
        <authorList>
            <person name="Scholz U."/>
            <person name="Mascher M."/>
            <person name="Fiebig A."/>
        </authorList>
    </citation>
    <scope>NUCLEOTIDE SEQUENCE [LARGE SCALE GENOMIC DNA]</scope>
</reference>
<protein>
    <submittedName>
        <fullName evidence="1">Uncharacterized protein</fullName>
    </submittedName>
</protein>
<name>A0ACD5WD30_AVESA</name>
<keyword evidence="2" id="KW-1185">Reference proteome</keyword>
<reference evidence="1" key="2">
    <citation type="submission" date="2025-09" db="UniProtKB">
        <authorList>
            <consortium name="EnsemblPlants"/>
        </authorList>
    </citation>
    <scope>IDENTIFICATION</scope>
</reference>
<organism evidence="1 2">
    <name type="scientific">Avena sativa</name>
    <name type="common">Oat</name>
    <dbReference type="NCBI Taxonomy" id="4498"/>
    <lineage>
        <taxon>Eukaryota</taxon>
        <taxon>Viridiplantae</taxon>
        <taxon>Streptophyta</taxon>
        <taxon>Embryophyta</taxon>
        <taxon>Tracheophyta</taxon>
        <taxon>Spermatophyta</taxon>
        <taxon>Magnoliopsida</taxon>
        <taxon>Liliopsida</taxon>
        <taxon>Poales</taxon>
        <taxon>Poaceae</taxon>
        <taxon>BOP clade</taxon>
        <taxon>Pooideae</taxon>
        <taxon>Poodae</taxon>
        <taxon>Poeae</taxon>
        <taxon>Poeae Chloroplast Group 1 (Aveneae type)</taxon>
        <taxon>Aveninae</taxon>
        <taxon>Avena</taxon>
    </lineage>
</organism>